<gene>
    <name evidence="2" type="ORF">NESM_000090500</name>
</gene>
<feature type="region of interest" description="Disordered" evidence="1">
    <location>
        <begin position="633"/>
        <end position="658"/>
    </location>
</feature>
<name>A0AAW0F1A3_9TRYP</name>
<feature type="region of interest" description="Disordered" evidence="1">
    <location>
        <begin position="93"/>
        <end position="164"/>
    </location>
</feature>
<feature type="compositionally biased region" description="Basic and acidic residues" evidence="1">
    <location>
        <begin position="877"/>
        <end position="893"/>
    </location>
</feature>
<feature type="compositionally biased region" description="Low complexity" evidence="1">
    <location>
        <begin position="354"/>
        <end position="367"/>
    </location>
</feature>
<keyword evidence="3" id="KW-1185">Reference proteome</keyword>
<dbReference type="AlphaFoldDB" id="A0AAW0F1A3"/>
<feature type="compositionally biased region" description="Basic and acidic residues" evidence="1">
    <location>
        <begin position="213"/>
        <end position="224"/>
    </location>
</feature>
<reference evidence="2 3" key="1">
    <citation type="journal article" date="2021" name="MBio">
        <title>A New Model Trypanosomatid, Novymonas esmeraldas: Genomic Perception of Its 'Candidatus Pandoraea novymonadis' Endosymbiont.</title>
        <authorList>
            <person name="Zakharova A."/>
            <person name="Saura A."/>
            <person name="Butenko A."/>
            <person name="Podesvova L."/>
            <person name="Warmusova S."/>
            <person name="Kostygov A.Y."/>
            <person name="Nenarokova A."/>
            <person name="Lukes J."/>
            <person name="Opperdoes F.R."/>
            <person name="Yurchenko V."/>
        </authorList>
    </citation>
    <scope>NUCLEOTIDE SEQUENCE [LARGE SCALE GENOMIC DNA]</scope>
    <source>
        <strain evidence="2 3">E262AT.01</strain>
    </source>
</reference>
<feature type="compositionally biased region" description="Low complexity" evidence="1">
    <location>
        <begin position="303"/>
        <end position="342"/>
    </location>
</feature>
<feature type="compositionally biased region" description="Low complexity" evidence="1">
    <location>
        <begin position="979"/>
        <end position="995"/>
    </location>
</feature>
<feature type="region of interest" description="Disordered" evidence="1">
    <location>
        <begin position="199"/>
        <end position="228"/>
    </location>
</feature>
<evidence type="ECO:0000313" key="2">
    <source>
        <dbReference type="EMBL" id="KAK7200365.1"/>
    </source>
</evidence>
<feature type="compositionally biased region" description="Polar residues" evidence="1">
    <location>
        <begin position="725"/>
        <end position="735"/>
    </location>
</feature>
<feature type="region of interest" description="Disordered" evidence="1">
    <location>
        <begin position="1"/>
        <end position="50"/>
    </location>
</feature>
<accession>A0AAW0F1A3</accession>
<dbReference type="Proteomes" id="UP001430356">
    <property type="component" value="Unassembled WGS sequence"/>
</dbReference>
<organism evidence="2 3">
    <name type="scientific">Novymonas esmeraldas</name>
    <dbReference type="NCBI Taxonomy" id="1808958"/>
    <lineage>
        <taxon>Eukaryota</taxon>
        <taxon>Discoba</taxon>
        <taxon>Euglenozoa</taxon>
        <taxon>Kinetoplastea</taxon>
        <taxon>Metakinetoplastina</taxon>
        <taxon>Trypanosomatida</taxon>
        <taxon>Trypanosomatidae</taxon>
        <taxon>Novymonas</taxon>
    </lineage>
</organism>
<feature type="compositionally biased region" description="Low complexity" evidence="1">
    <location>
        <begin position="139"/>
        <end position="148"/>
    </location>
</feature>
<proteinExistence type="predicted"/>
<feature type="region of interest" description="Disordered" evidence="1">
    <location>
        <begin position="829"/>
        <end position="911"/>
    </location>
</feature>
<feature type="region of interest" description="Disordered" evidence="1">
    <location>
        <begin position="695"/>
        <end position="735"/>
    </location>
</feature>
<feature type="compositionally biased region" description="Polar residues" evidence="1">
    <location>
        <begin position="368"/>
        <end position="378"/>
    </location>
</feature>
<feature type="compositionally biased region" description="Low complexity" evidence="1">
    <location>
        <begin position="199"/>
        <end position="209"/>
    </location>
</feature>
<dbReference type="EMBL" id="JAECZO010000005">
    <property type="protein sequence ID" value="KAK7200365.1"/>
    <property type="molecule type" value="Genomic_DNA"/>
</dbReference>
<evidence type="ECO:0000256" key="1">
    <source>
        <dbReference type="SAM" id="MobiDB-lite"/>
    </source>
</evidence>
<evidence type="ECO:0000313" key="3">
    <source>
        <dbReference type="Proteomes" id="UP001430356"/>
    </source>
</evidence>
<feature type="region of interest" description="Disordered" evidence="1">
    <location>
        <begin position="292"/>
        <end position="396"/>
    </location>
</feature>
<protein>
    <submittedName>
        <fullName evidence="2">Uncharacterized protein</fullName>
    </submittedName>
</protein>
<sequence length="1133" mass="118905">MFGGPFRPRVVPAADGRGAHPALQPIADGTCDGPQATSSSPPPPPRGIPWNRLYSSCVVDTDGTAAHRPNAPAAVGTTLMSSSSSLLPLDPASPLSTAADTSRTYRLPAGRATAGTYSSPLGHRYHADEVPPPSPARGQQQQQQQQQQDGEGGPGSSATAAAAAPTSAAVHRYQQLAAQHRYGTAAFDCAAAVVAPPAAAPQTGGVVPPSILKHADPQPRRVSNDGDGDGGIAAAAHVGRGTGVAAGTATGHRPAETAEPHIRSIYLSSSAPATAATAAAAAAAALVAVASETQAERRDSEPPSTTMRRSAATRRASQRSPTRSRSSSAAPPRSRRAAALAAEDTLSRSSRGSAAQPAQQQQQQQQQLYRPSRSSTSHRAAPAMSAAGQRPSPPRTAQWAVKLIDELVAQVAVQQEAAVAAPTVVSSSGAAAAHGRRAASGAATTVADLTAAFLSSRYGALHWRPMLHEFAACLHRYRRVSPACAVFRAHFIHVGADSLSHFHLLCRLYAAGDLQHGSSVECRRVAVAPATHTIVSRRYVDTREVADRLHRMLRQLVLLDSARWLVVGDAEGDAVDRVAAAAVSTSRQRSGRVQYREARDPLTRTASVPHRRRLTAEEVTQVKRRVLAWVEESSSDAMGREHSDDSGGSGTDNDDAAAETAALQRVSFDREGRVDAYALLQATLEALLLVCSTAPTPPGEGDDEVGSATEVPSRANHRHHRHPQPWQSGHSTNGRAPQRVAAVLTPPRSYAYPLESDRDSGSGGVVVASSQYNGGHGNRDGVGAAWPSRDASFAQPRASASATGAVAARVAADGRLWSPPRDAVLLQQRRRGRGGGGGHRVSPMRHRVSVAADSPVSPHSPRRPVNRLTDAEVMEVVEEHGSPHSRGGGEGHDGGGGGGSGRARRRSSHVESDLVALEKPFEHHPYVAQLHGSELWAAAQAGAAAVAQRRDSCWRDHYPRTFTQEHMTPSPRQHPWGAPSPHTTSAASLSASPADTTTIDAIDAELRRRHHRHACAGPPPTNTTVDSAAAASDVHFFINPDESHLGHLSAAARMLGRPRAAPSPHTVPAAAPAIWVERVTPARTGASAVPLAKDTVVLTEEEQAMLNQLESALHRLDAQHRRSHAAAAGEAHA</sequence>
<feature type="region of interest" description="Disordered" evidence="1">
    <location>
        <begin position="963"/>
        <end position="995"/>
    </location>
</feature>
<comment type="caution">
    <text evidence="2">The sequence shown here is derived from an EMBL/GenBank/DDBJ whole genome shotgun (WGS) entry which is preliminary data.</text>
</comment>